<dbReference type="AlphaFoldDB" id="A0A1J1JII3"/>
<dbReference type="EMBL" id="LO018304">
    <property type="protein sequence ID" value="CUM60068.1"/>
    <property type="molecule type" value="Genomic_DNA"/>
</dbReference>
<dbReference type="EMBL" id="LR882963">
    <property type="protein sequence ID" value="CAD5922635.1"/>
    <property type="molecule type" value="Genomic_DNA"/>
</dbReference>
<dbReference type="RefSeq" id="WP_227381085.1">
    <property type="nucleotide sequence ID" value="NZ_JBAVBW010000086.1"/>
</dbReference>
<gene>
    <name evidence="1" type="ORF">PANO66_00792</name>
    <name evidence="2" type="ORF">PLAM_2102</name>
</gene>
<dbReference type="Proteomes" id="UP001153761">
    <property type="component" value="Chromosome"/>
</dbReference>
<organism evidence="2">
    <name type="scientific">Planktothrix agardhii</name>
    <name type="common">Oscillatoria agardhii</name>
    <dbReference type="NCBI Taxonomy" id="1160"/>
    <lineage>
        <taxon>Bacteria</taxon>
        <taxon>Bacillati</taxon>
        <taxon>Cyanobacteriota</taxon>
        <taxon>Cyanophyceae</taxon>
        <taxon>Oscillatoriophycideae</taxon>
        <taxon>Oscillatoriales</taxon>
        <taxon>Microcoleaceae</taxon>
        <taxon>Planktothrix</taxon>
    </lineage>
</organism>
<evidence type="ECO:0000313" key="2">
    <source>
        <dbReference type="EMBL" id="CUM60068.1"/>
    </source>
</evidence>
<protein>
    <submittedName>
        <fullName evidence="2">Uncharacterized protein</fullName>
    </submittedName>
</protein>
<sequence length="73" mass="8514">MSNLQEIETKIKQLPNHEIHQLAQWLNNYVDDLWDQQMEIDLAQGKLDKIIAKAEADILENNTKEIDEILNNA</sequence>
<proteinExistence type="predicted"/>
<reference evidence="2" key="1">
    <citation type="submission" date="2015-09" db="EMBL/GenBank/DDBJ databases">
        <authorList>
            <person name="Jackson K.R."/>
            <person name="Lunt B.L."/>
            <person name="Fisher J.N.B."/>
            <person name="Gardner A.V."/>
            <person name="Bailey M.E."/>
            <person name="Deus L.M."/>
            <person name="Earl A.S."/>
            <person name="Gibby P.D."/>
            <person name="Hartmann K.A."/>
            <person name="Liu J.E."/>
            <person name="Manci A.M."/>
            <person name="Nielsen D.A."/>
            <person name="Solomon M.B."/>
            <person name="Breakwell D.P."/>
            <person name="Burnett S.H."/>
            <person name="Grose J.H."/>
        </authorList>
    </citation>
    <scope>NUCLEOTIDE SEQUENCE</scope>
    <source>
        <strain evidence="2">7805</strain>
    </source>
</reference>
<evidence type="ECO:0000313" key="1">
    <source>
        <dbReference type="EMBL" id="CAD5922635.1"/>
    </source>
</evidence>
<reference evidence="1" key="2">
    <citation type="submission" date="2020-09" db="EMBL/GenBank/DDBJ databases">
        <authorList>
            <person name="Blom J."/>
        </authorList>
    </citation>
    <scope>NUCLEOTIDE SEQUENCE</scope>
    <source>
        <strain evidence="1">No.66</strain>
    </source>
</reference>
<accession>A0A1J1JII3</accession>
<name>A0A1J1JII3_PLAAG</name>